<dbReference type="PROSITE" id="PS50157">
    <property type="entry name" value="ZINC_FINGER_C2H2_2"/>
    <property type="match status" value="7"/>
</dbReference>
<evidence type="ECO:0000256" key="5">
    <source>
        <dbReference type="ARBA" id="ARBA00022771"/>
    </source>
</evidence>
<evidence type="ECO:0000256" key="10">
    <source>
        <dbReference type="ARBA" id="ARBA00023242"/>
    </source>
</evidence>
<dbReference type="InterPro" id="IPR036236">
    <property type="entry name" value="Znf_C2H2_sf"/>
</dbReference>
<dbReference type="InterPro" id="IPR051967">
    <property type="entry name" value="Krueppel_C2H2-ZF"/>
</dbReference>
<proteinExistence type="inferred from homology"/>
<evidence type="ECO:0000256" key="9">
    <source>
        <dbReference type="ARBA" id="ARBA00023163"/>
    </source>
</evidence>
<feature type="domain" description="C2H2-type" evidence="13">
    <location>
        <begin position="387"/>
        <end position="414"/>
    </location>
</feature>
<feature type="domain" description="C2H2-type" evidence="13">
    <location>
        <begin position="236"/>
        <end position="259"/>
    </location>
</feature>
<dbReference type="PROSITE" id="PS00028">
    <property type="entry name" value="ZINC_FINGER_C2H2_1"/>
    <property type="match status" value="6"/>
</dbReference>
<dbReference type="SUPFAM" id="SSF57667">
    <property type="entry name" value="beta-beta-alpha zinc fingers"/>
    <property type="match status" value="3"/>
</dbReference>
<feature type="compositionally biased region" description="Basic and acidic residues" evidence="12">
    <location>
        <begin position="534"/>
        <end position="543"/>
    </location>
</feature>
<dbReference type="GO" id="GO:0008270">
    <property type="term" value="F:zinc ion binding"/>
    <property type="evidence" value="ECO:0007669"/>
    <property type="project" value="UniProtKB-KW"/>
</dbReference>
<keyword evidence="10" id="KW-0539">Nucleus</keyword>
<feature type="compositionally biased region" description="Basic and acidic residues" evidence="12">
    <location>
        <begin position="551"/>
        <end position="563"/>
    </location>
</feature>
<dbReference type="STRING" id="1868482.ENSTSYP00000005574"/>
<keyword evidence="4" id="KW-0677">Repeat</keyword>
<keyword evidence="8" id="KW-0238">DNA-binding</keyword>
<name>A0A3Q0DZR2_CARSF</name>
<dbReference type="Pfam" id="PF00096">
    <property type="entry name" value="zf-C2H2"/>
    <property type="match status" value="4"/>
</dbReference>
<feature type="domain" description="C2H2-type" evidence="13">
    <location>
        <begin position="328"/>
        <end position="355"/>
    </location>
</feature>
<dbReference type="GO" id="GO:0000978">
    <property type="term" value="F:RNA polymerase II cis-regulatory region sequence-specific DNA binding"/>
    <property type="evidence" value="ECO:0007669"/>
    <property type="project" value="TreeGrafter"/>
</dbReference>
<accession>A0A3Q0DZR2</accession>
<dbReference type="InterPro" id="IPR013087">
    <property type="entry name" value="Znf_C2H2_type"/>
</dbReference>
<evidence type="ECO:0000259" key="13">
    <source>
        <dbReference type="PROSITE" id="PS50157"/>
    </source>
</evidence>
<sequence length="1225" mass="133745">MAEEPEPQGAPSPSASQRFRRGEGVGRAPGAHSVLPSHSLSEIFNMARGAGGPPFLGRERGPCWRGIVTDGEGKGGRCWGPPEAGFGAAWAVLLRGARPDSRGLQASTWVPGTRKHLQIPRILYFLLNIYNKYLLWFWSPGLLEVQVTSLASGLIPTPAIPQQNLESLIIYSQSQVTGNMPTQSLLVYMDGPEVMGNSLGTQMEIEDAMSIKGTAAVPFRAPQEKNVIQIEGYTPLDCMFCSQTFTHSEDLNKHVLMQHRPTLCEPAVLRVEAEYLSPLDKSQVRAEPPKDKNCKENEDFSCEVCGQTFRVAFDVEIHMKKHKDSFTYGCNMCGRRFKEPWFLKNHMRTHNGKSGSRSKLQQGLDSPATINEVVQVHAAESISSPYKICMVCGFLFPNKESLIEHSKMHTKKSASGTSSTQTDSQPEGMPSPREEFLQFLNLRPKSHPETVKKLVKRIPQLDPFTTYQAWQLATKGKVAVGQEEVKESGQEGSTDNDDSSSDKELGEIWSASKSHSEGSGKSKTNKNSCTGISQDKEKSRHSNGEVPSGDADPKLSGNKEKPTHCSECGKAFRTYHQLVLHSRVHKKDRRVDVESPTTSVDGRQPGTCSPDLATPLDENGAVDRGEGGSEDGSEDGLPEGLHLDKNDDGGKIKHLTSSRECSYCGKFFRSNYYLNIHLRTHTGEKPYKCEFCDYAAAQKTSLRYHLERHHKDKQIDAAAEAKNDGKSQDPEDVLLAADSAQTKNLKRFFDGAKDVKGSPPAKQLKEMPSVFQNVLGSAVLSPAHKDTQDFHKNAADDTAEKVNKNTTPAFLDMLKKRPAIEPQTNHLICKTEAAVTPPPDGSATPNADINSKEKKTEIAADCKYKPSPDCLEKPLNLSLGALHSCPAISLSKSLMPSITCPFCTFKTFYPEVLMMHQRLEHKYNPDIHKNCRSKSLLRSRRTGCPPALLGKDVPPLSSLHKPKPKSAFPVQSKSLPSEKVKQSPLGPGKAPLASGMDSSTLAPSNLKSHRLPQGIGGQGAATARQQQSEMFSKASVSPAPDKTKRPETKLKPLMVAAPQPALGSSNVNGAFDYPPKNDSPWAPPGRDYFCNRNTSNATAEFGEPLPKRLKSGLVTLDVDQPGPNYRRGYDLPKYHVVRGITSLLPPECVCPSPILPPKARFLSSGEVDAPSMLTVQKPYGGGAGPLFTCGPASSPASSSALEGLDGYKCILSIKLNLSSSLESEW</sequence>
<dbReference type="GO" id="GO:0000981">
    <property type="term" value="F:DNA-binding transcription factor activity, RNA polymerase II-specific"/>
    <property type="evidence" value="ECO:0007669"/>
    <property type="project" value="TreeGrafter"/>
</dbReference>
<dbReference type="Gene3D" id="3.30.160.60">
    <property type="entry name" value="Classic Zinc Finger"/>
    <property type="match status" value="5"/>
</dbReference>
<evidence type="ECO:0000256" key="7">
    <source>
        <dbReference type="ARBA" id="ARBA00023015"/>
    </source>
</evidence>
<feature type="domain" description="C2H2-type" evidence="13">
    <location>
        <begin position="300"/>
        <end position="327"/>
    </location>
</feature>
<keyword evidence="5 11" id="KW-0863">Zinc-finger</keyword>
<feature type="compositionally biased region" description="Acidic residues" evidence="12">
    <location>
        <begin position="628"/>
        <end position="637"/>
    </location>
</feature>
<feature type="compositionally biased region" description="Polar residues" evidence="12">
    <location>
        <begin position="996"/>
        <end position="1006"/>
    </location>
</feature>
<evidence type="ECO:0000313" key="15">
    <source>
        <dbReference type="RefSeq" id="XP_021568102.1"/>
    </source>
</evidence>
<comment type="subcellular location">
    <subcellularLocation>
        <location evidence="1">Nucleus</location>
    </subcellularLocation>
</comment>
<gene>
    <name evidence="15" type="primary">ZNF217</name>
</gene>
<dbReference type="GeneID" id="103260601"/>
<dbReference type="PANTHER" id="PTHR45925">
    <property type="entry name" value="ZINC FINGER PROTEIN"/>
    <property type="match status" value="1"/>
</dbReference>
<protein>
    <submittedName>
        <fullName evidence="15">Zinc finger protein 217</fullName>
    </submittedName>
</protein>
<dbReference type="SMART" id="SM00355">
    <property type="entry name" value="ZnF_C2H2"/>
    <property type="match status" value="8"/>
</dbReference>
<evidence type="ECO:0000256" key="12">
    <source>
        <dbReference type="SAM" id="MobiDB-lite"/>
    </source>
</evidence>
<feature type="domain" description="C2H2-type" evidence="13">
    <location>
        <begin position="687"/>
        <end position="714"/>
    </location>
</feature>
<feature type="region of interest" description="Disordered" evidence="12">
    <location>
        <begin position="583"/>
        <end position="649"/>
    </location>
</feature>
<feature type="domain" description="C2H2-type" evidence="13">
    <location>
        <begin position="563"/>
        <end position="590"/>
    </location>
</feature>
<evidence type="ECO:0000256" key="8">
    <source>
        <dbReference type="ARBA" id="ARBA00023125"/>
    </source>
</evidence>
<evidence type="ECO:0000313" key="14">
    <source>
        <dbReference type="Proteomes" id="UP000189704"/>
    </source>
</evidence>
<dbReference type="RefSeq" id="XP_021568102.1">
    <property type="nucleotide sequence ID" value="XM_021712427.1"/>
</dbReference>
<keyword evidence="14" id="KW-1185">Reference proteome</keyword>
<keyword evidence="9" id="KW-0804">Transcription</keyword>
<reference evidence="15" key="1">
    <citation type="submission" date="2025-08" db="UniProtKB">
        <authorList>
            <consortium name="RefSeq"/>
        </authorList>
    </citation>
    <scope>IDENTIFICATION</scope>
</reference>
<feature type="region of interest" description="Disordered" evidence="12">
    <location>
        <begin position="481"/>
        <end position="563"/>
    </location>
</feature>
<feature type="region of interest" description="Disordered" evidence="12">
    <location>
        <begin position="942"/>
        <end position="1046"/>
    </location>
</feature>
<keyword evidence="7" id="KW-0805">Transcription regulation</keyword>
<comment type="similarity">
    <text evidence="2">Belongs to the krueppel C2H2-type zinc-finger protein family.</text>
</comment>
<evidence type="ECO:0000256" key="11">
    <source>
        <dbReference type="PROSITE-ProRule" id="PRU00042"/>
    </source>
</evidence>
<keyword evidence="3" id="KW-0479">Metal-binding</keyword>
<dbReference type="KEGG" id="csyr:103260601"/>
<feature type="compositionally biased region" description="Polar residues" evidence="12">
    <location>
        <begin position="413"/>
        <end position="425"/>
    </location>
</feature>
<dbReference type="FunFam" id="3.30.160.60:FF:000075">
    <property type="entry name" value="Putative zinc finger protein 536"/>
    <property type="match status" value="1"/>
</dbReference>
<dbReference type="Proteomes" id="UP000189704">
    <property type="component" value="Unplaced"/>
</dbReference>
<dbReference type="AlphaFoldDB" id="A0A3Q0DZR2"/>
<evidence type="ECO:0000256" key="6">
    <source>
        <dbReference type="ARBA" id="ARBA00022833"/>
    </source>
</evidence>
<dbReference type="GO" id="GO:0005634">
    <property type="term" value="C:nucleus"/>
    <property type="evidence" value="ECO:0007669"/>
    <property type="project" value="UniProtKB-SubCell"/>
</dbReference>
<organism evidence="14 15">
    <name type="scientific">Carlito syrichta</name>
    <name type="common">Philippine tarsier</name>
    <name type="synonym">Tarsius syrichta</name>
    <dbReference type="NCBI Taxonomy" id="1868482"/>
    <lineage>
        <taxon>Eukaryota</taxon>
        <taxon>Metazoa</taxon>
        <taxon>Chordata</taxon>
        <taxon>Craniata</taxon>
        <taxon>Vertebrata</taxon>
        <taxon>Euteleostomi</taxon>
        <taxon>Mammalia</taxon>
        <taxon>Eutheria</taxon>
        <taxon>Euarchontoglires</taxon>
        <taxon>Primates</taxon>
        <taxon>Haplorrhini</taxon>
        <taxon>Tarsiiformes</taxon>
        <taxon>Tarsiidae</taxon>
        <taxon>Carlito</taxon>
    </lineage>
</organism>
<feature type="region of interest" description="Disordered" evidence="12">
    <location>
        <begin position="406"/>
        <end position="432"/>
    </location>
</feature>
<dbReference type="FunFam" id="3.30.160.60:FF:001038">
    <property type="entry name" value="Zinc finger protein 217"/>
    <property type="match status" value="1"/>
</dbReference>
<keyword evidence="6" id="KW-0862">Zinc</keyword>
<dbReference type="OrthoDB" id="8953863at2759"/>
<evidence type="ECO:0000256" key="4">
    <source>
        <dbReference type="ARBA" id="ARBA00022737"/>
    </source>
</evidence>
<dbReference type="FunFam" id="3.30.160.60:FF:001441">
    <property type="entry name" value="Zinc finger protein 217"/>
    <property type="match status" value="1"/>
</dbReference>
<evidence type="ECO:0000256" key="3">
    <source>
        <dbReference type="ARBA" id="ARBA00022723"/>
    </source>
</evidence>
<dbReference type="CTD" id="7764"/>
<evidence type="ECO:0000256" key="1">
    <source>
        <dbReference type="ARBA" id="ARBA00004123"/>
    </source>
</evidence>
<dbReference type="FunFam" id="3.30.160.60:FF:001201">
    <property type="entry name" value="Zinc finger protein 217"/>
    <property type="match status" value="1"/>
</dbReference>
<evidence type="ECO:0000256" key="2">
    <source>
        <dbReference type="ARBA" id="ARBA00006991"/>
    </source>
</evidence>
<feature type="domain" description="C2H2-type" evidence="13">
    <location>
        <begin position="659"/>
        <end position="686"/>
    </location>
</feature>
<dbReference type="PANTHER" id="PTHR45925:SF4">
    <property type="entry name" value="ZINC FINGER PROTEIN 217"/>
    <property type="match status" value="1"/>
</dbReference>
<feature type="region of interest" description="Disordered" evidence="12">
    <location>
        <begin position="1"/>
        <end position="33"/>
    </location>
</feature>